<evidence type="ECO:0000313" key="2">
    <source>
        <dbReference type="EMBL" id="WIF98993.1"/>
    </source>
</evidence>
<dbReference type="EMBL" id="CP126446">
    <property type="protein sequence ID" value="WIF98993.1"/>
    <property type="molecule type" value="Genomic_DNA"/>
</dbReference>
<gene>
    <name evidence="2" type="ORF">QNI29_04885</name>
</gene>
<feature type="transmembrane region" description="Helical" evidence="1">
    <location>
        <begin position="57"/>
        <end position="75"/>
    </location>
</feature>
<name>A0ABY8V0G7_9BACI</name>
<accession>A0ABY8V0G7</accession>
<reference evidence="2 3" key="1">
    <citation type="submission" date="2023-05" db="EMBL/GenBank/DDBJ databases">
        <title>Comparative genomics reveals the evidence of polycyclic aromatic hydrocarbons degradation in moderately halophilic genus Pontibacillus.</title>
        <authorList>
            <person name="Yang H."/>
            <person name="Qian Z."/>
        </authorList>
    </citation>
    <scope>NUCLEOTIDE SEQUENCE [LARGE SCALE GENOMIC DNA]</scope>
    <source>
        <strain evidence="3">HN14</strain>
    </source>
</reference>
<dbReference type="Proteomes" id="UP001236652">
    <property type="component" value="Chromosome"/>
</dbReference>
<organism evidence="2 3">
    <name type="scientific">Pontibacillus chungwhensis</name>
    <dbReference type="NCBI Taxonomy" id="265426"/>
    <lineage>
        <taxon>Bacteria</taxon>
        <taxon>Bacillati</taxon>
        <taxon>Bacillota</taxon>
        <taxon>Bacilli</taxon>
        <taxon>Bacillales</taxon>
        <taxon>Bacillaceae</taxon>
        <taxon>Pontibacillus</taxon>
    </lineage>
</organism>
<keyword evidence="1" id="KW-0812">Transmembrane</keyword>
<proteinExistence type="predicted"/>
<evidence type="ECO:0000256" key="1">
    <source>
        <dbReference type="SAM" id="Phobius"/>
    </source>
</evidence>
<feature type="transmembrane region" description="Helical" evidence="1">
    <location>
        <begin position="121"/>
        <end position="138"/>
    </location>
</feature>
<evidence type="ECO:0000313" key="3">
    <source>
        <dbReference type="Proteomes" id="UP001236652"/>
    </source>
</evidence>
<feature type="transmembrane region" description="Helical" evidence="1">
    <location>
        <begin position="7"/>
        <end position="25"/>
    </location>
</feature>
<feature type="transmembrane region" description="Helical" evidence="1">
    <location>
        <begin position="87"/>
        <end position="109"/>
    </location>
</feature>
<keyword evidence="1" id="KW-0472">Membrane</keyword>
<protein>
    <submittedName>
        <fullName evidence="2">Uncharacterized protein</fullName>
    </submittedName>
</protein>
<keyword evidence="1" id="KW-1133">Transmembrane helix</keyword>
<sequence length="146" mass="16698">MDMIKKGLWIGTATGFLLGLILWIFEYTTGKRVYTLLLNVDFIPVMGSIDWPIYMEWLFHLIIAWSIAIVYVAWVKYQTDGRASSRWATALVLTAFAALTYFPLTDLAIKETPAFDDLAAISYWLIAHLAFGVALVKLDEWTNRKK</sequence>
<dbReference type="RefSeq" id="WP_231418432.1">
    <property type="nucleotide sequence ID" value="NZ_CP126446.1"/>
</dbReference>
<keyword evidence="3" id="KW-1185">Reference proteome</keyword>